<evidence type="ECO:0000256" key="5">
    <source>
        <dbReference type="ARBA" id="ARBA00022475"/>
    </source>
</evidence>
<evidence type="ECO:0000256" key="4">
    <source>
        <dbReference type="ARBA" id="ARBA00022448"/>
    </source>
</evidence>
<gene>
    <name evidence="10" type="ORF">BpHYR1_039352</name>
</gene>
<keyword evidence="4 9" id="KW-0813">Transport</keyword>
<evidence type="ECO:0000256" key="7">
    <source>
        <dbReference type="ARBA" id="ARBA00022989"/>
    </source>
</evidence>
<evidence type="ECO:0000256" key="1">
    <source>
        <dbReference type="ARBA" id="ARBA00000215"/>
    </source>
</evidence>
<organism evidence="10 11">
    <name type="scientific">Brachionus plicatilis</name>
    <name type="common">Marine rotifer</name>
    <name type="synonym">Brachionus muelleri</name>
    <dbReference type="NCBI Taxonomy" id="10195"/>
    <lineage>
        <taxon>Eukaryota</taxon>
        <taxon>Metazoa</taxon>
        <taxon>Spiralia</taxon>
        <taxon>Gnathifera</taxon>
        <taxon>Rotifera</taxon>
        <taxon>Eurotatoria</taxon>
        <taxon>Monogononta</taxon>
        <taxon>Pseudotrocha</taxon>
        <taxon>Ploima</taxon>
        <taxon>Brachionidae</taxon>
        <taxon>Brachionus</taxon>
    </lineage>
</organism>
<feature type="transmembrane region" description="Helical" evidence="9">
    <location>
        <begin position="322"/>
        <end position="342"/>
    </location>
</feature>
<dbReference type="OrthoDB" id="9995836at2759"/>
<dbReference type="Proteomes" id="UP000276133">
    <property type="component" value="Unassembled WGS sequence"/>
</dbReference>
<evidence type="ECO:0000256" key="9">
    <source>
        <dbReference type="RuleBase" id="RU368035"/>
    </source>
</evidence>
<evidence type="ECO:0000256" key="2">
    <source>
        <dbReference type="ARBA" id="ARBA00004651"/>
    </source>
</evidence>
<feature type="transmembrane region" description="Helical" evidence="9">
    <location>
        <begin position="391"/>
        <end position="413"/>
    </location>
</feature>
<evidence type="ECO:0000256" key="3">
    <source>
        <dbReference type="ARBA" id="ARBA00006366"/>
    </source>
</evidence>
<comment type="catalytic activity">
    <reaction evidence="1 9">
        <text>riboflavin(in) = riboflavin(out)</text>
        <dbReference type="Rhea" id="RHEA:35015"/>
        <dbReference type="ChEBI" id="CHEBI:57986"/>
    </reaction>
</comment>
<feature type="transmembrane region" description="Helical" evidence="9">
    <location>
        <begin position="15"/>
        <end position="32"/>
    </location>
</feature>
<dbReference type="GO" id="GO:0032217">
    <property type="term" value="F:riboflavin transmembrane transporter activity"/>
    <property type="evidence" value="ECO:0007669"/>
    <property type="project" value="UniProtKB-UniRule"/>
</dbReference>
<feature type="transmembrane region" description="Helical" evidence="9">
    <location>
        <begin position="258"/>
        <end position="277"/>
    </location>
</feature>
<dbReference type="PANTHER" id="PTHR12929">
    <property type="entry name" value="SOLUTE CARRIER FAMILY 52"/>
    <property type="match status" value="1"/>
</dbReference>
<accession>A0A3M7QWI6</accession>
<keyword evidence="7 9" id="KW-1133">Transmembrane helix</keyword>
<evidence type="ECO:0000313" key="11">
    <source>
        <dbReference type="Proteomes" id="UP000276133"/>
    </source>
</evidence>
<comment type="similarity">
    <text evidence="3 9">Belongs to the riboflavin transporter family.</text>
</comment>
<dbReference type="Pfam" id="PF06237">
    <property type="entry name" value="SLC52_ribofla_tr"/>
    <property type="match status" value="1"/>
</dbReference>
<evidence type="ECO:0000256" key="8">
    <source>
        <dbReference type="ARBA" id="ARBA00023136"/>
    </source>
</evidence>
<keyword evidence="11" id="KW-1185">Reference proteome</keyword>
<dbReference type="PANTHER" id="PTHR12929:SF10">
    <property type="entry name" value="RIBOFLAVIN TRANSPORTER"/>
    <property type="match status" value="1"/>
</dbReference>
<proteinExistence type="inferred from homology"/>
<feature type="transmembrane region" description="Helical" evidence="9">
    <location>
        <begin position="292"/>
        <end position="315"/>
    </location>
</feature>
<feature type="transmembrane region" description="Helical" evidence="9">
    <location>
        <begin position="86"/>
        <end position="108"/>
    </location>
</feature>
<feature type="transmembrane region" description="Helical" evidence="9">
    <location>
        <begin position="206"/>
        <end position="231"/>
    </location>
</feature>
<comment type="caution">
    <text evidence="10">The sequence shown here is derived from an EMBL/GenBank/DDBJ whole genome shotgun (WGS) entry which is preliminary data.</text>
</comment>
<dbReference type="GO" id="GO:0005886">
    <property type="term" value="C:plasma membrane"/>
    <property type="evidence" value="ECO:0007669"/>
    <property type="project" value="UniProtKB-SubCell"/>
</dbReference>
<evidence type="ECO:0000313" key="10">
    <source>
        <dbReference type="EMBL" id="RNA15730.1"/>
    </source>
</evidence>
<reference evidence="10 11" key="1">
    <citation type="journal article" date="2018" name="Sci. Rep.">
        <title>Genomic signatures of local adaptation to the degree of environmental predictability in rotifers.</title>
        <authorList>
            <person name="Franch-Gras L."/>
            <person name="Hahn C."/>
            <person name="Garcia-Roger E.M."/>
            <person name="Carmona M.J."/>
            <person name="Serra M."/>
            <person name="Gomez A."/>
        </authorList>
    </citation>
    <scope>NUCLEOTIDE SEQUENCE [LARGE SCALE GENOMIC DNA]</scope>
    <source>
        <strain evidence="10">HYR1</strain>
    </source>
</reference>
<evidence type="ECO:0000256" key="6">
    <source>
        <dbReference type="ARBA" id="ARBA00022692"/>
    </source>
</evidence>
<dbReference type="InterPro" id="IPR009357">
    <property type="entry name" value="Riboflavin_transptr"/>
</dbReference>
<dbReference type="EMBL" id="REGN01004896">
    <property type="protein sequence ID" value="RNA15730.1"/>
    <property type="molecule type" value="Genomic_DNA"/>
</dbReference>
<keyword evidence="5 9" id="KW-1003">Cell membrane</keyword>
<comment type="function">
    <text evidence="9">Plasma membrane transporter mediating the uptake by cells of the water soluble vitamin B2/riboflavin that plays a key role in biochemical oxidation-reduction reactions of the carbohydrate, lipid, and amino acid metabolism.</text>
</comment>
<feature type="transmembrane region" description="Helical" evidence="9">
    <location>
        <begin position="120"/>
        <end position="145"/>
    </location>
</feature>
<comment type="subcellular location">
    <subcellularLocation>
        <location evidence="2 9">Cell membrane</location>
        <topology evidence="2 9">Multi-pass membrane protein</topology>
    </subcellularLocation>
</comment>
<protein>
    <recommendedName>
        <fullName evidence="9">Riboflavin transporter</fullName>
    </recommendedName>
</protein>
<name>A0A3M7QWI6_BRAPC</name>
<sequence>MSNILTQFSDYGRKINWLLFIFISLFTMGSWIDISGIWCELPLMVEELPERWRLPSILTLISQIGQIGPLIFIIGRHFFPNKFTNANAIIIVLSVGAASCFCLAVFWQKTAFVFNEYRSVYLYLFSLSLSLLDSLSTITFLPYVGEFFSKEYIIPNYIGESLSSFIPGLLAIIQGVGSPDECLNVTSIDNSTTLISGVKTKFSVSVYFVLMGLLICTSIVSFLSINFATYFKKMRKMNHLEDISDTEKTKLNRNGTKTVKIMFFISFLGGFTNYGYLPGLMSYSTIPYGGDFMYLAVNLTSCGLTIAVLLSIWSYEVSTKRVILETLIPLFTSTCILIVSIFSPCPPLVNTSLRRTAGYFMVFCWVMTSCMFIRIRCLIATKLEKYGKHKLFLLGVFAIIGQLLGGLLIYLLVDVFRLFQDKPKCSPDDYCLRLVN</sequence>
<feature type="transmembrane region" description="Helical" evidence="9">
    <location>
        <begin position="357"/>
        <end position="379"/>
    </location>
</feature>
<dbReference type="AlphaFoldDB" id="A0A3M7QWI6"/>
<keyword evidence="8 9" id="KW-0472">Membrane</keyword>
<keyword evidence="6 9" id="KW-0812">Transmembrane</keyword>
<feature type="transmembrane region" description="Helical" evidence="9">
    <location>
        <begin position="52"/>
        <end position="74"/>
    </location>
</feature>